<evidence type="ECO:0000256" key="6">
    <source>
        <dbReference type="ARBA" id="ARBA00023014"/>
    </source>
</evidence>
<dbReference type="EMBL" id="JBHSBL010000037">
    <property type="protein sequence ID" value="MFC4072459.1"/>
    <property type="molecule type" value="Genomic_DNA"/>
</dbReference>
<dbReference type="Proteomes" id="UP001595867">
    <property type="component" value="Unassembled WGS sequence"/>
</dbReference>
<dbReference type="PROSITE" id="PS51379">
    <property type="entry name" value="4FE4S_FER_2"/>
    <property type="match status" value="1"/>
</dbReference>
<comment type="caution">
    <text evidence="10">The sequence shown here is derived from an EMBL/GenBank/DDBJ whole genome shotgun (WGS) entry which is preliminary data.</text>
</comment>
<dbReference type="SUPFAM" id="SSF54862">
    <property type="entry name" value="4Fe-4S ferredoxins"/>
    <property type="match status" value="1"/>
</dbReference>
<dbReference type="InterPro" id="IPR001080">
    <property type="entry name" value="3Fe4S_ferredoxin"/>
</dbReference>
<protein>
    <recommendedName>
        <fullName evidence="8">Ferredoxin</fullName>
    </recommendedName>
</protein>
<organism evidence="10 11">
    <name type="scientific">Actinoplanes subglobosus</name>
    <dbReference type="NCBI Taxonomy" id="1547892"/>
    <lineage>
        <taxon>Bacteria</taxon>
        <taxon>Bacillati</taxon>
        <taxon>Actinomycetota</taxon>
        <taxon>Actinomycetes</taxon>
        <taxon>Micromonosporales</taxon>
        <taxon>Micromonosporaceae</taxon>
        <taxon>Actinoplanes</taxon>
    </lineage>
</organism>
<comment type="function">
    <text evidence="8">Ferredoxins are iron-sulfur proteins that transfer electrons in a wide variety of metabolic reactions.</text>
</comment>
<reference evidence="11" key="1">
    <citation type="journal article" date="2019" name="Int. J. Syst. Evol. Microbiol.">
        <title>The Global Catalogue of Microorganisms (GCM) 10K type strain sequencing project: providing services to taxonomists for standard genome sequencing and annotation.</title>
        <authorList>
            <consortium name="The Broad Institute Genomics Platform"/>
            <consortium name="The Broad Institute Genome Sequencing Center for Infectious Disease"/>
            <person name="Wu L."/>
            <person name="Ma J."/>
        </authorList>
    </citation>
    <scope>NUCLEOTIDE SEQUENCE [LARGE SCALE GENOMIC DNA]</scope>
    <source>
        <strain evidence="11">TBRC 5832</strain>
    </source>
</reference>
<keyword evidence="7" id="KW-0003">3Fe-4S</keyword>
<evidence type="ECO:0000256" key="1">
    <source>
        <dbReference type="ARBA" id="ARBA00001927"/>
    </source>
</evidence>
<dbReference type="InterPro" id="IPR017896">
    <property type="entry name" value="4Fe4S_Fe-S-bd"/>
</dbReference>
<keyword evidence="6 8" id="KW-0411">Iron-sulfur</keyword>
<name>A0ABV8JBM8_9ACTN</name>
<sequence>MQIAADESKCIGAGQCVLTAPHVFDQGDDGVVVVLDESPAEPEWPAARAAAAGCPVAAIVLATD</sequence>
<evidence type="ECO:0000256" key="3">
    <source>
        <dbReference type="ARBA" id="ARBA00022723"/>
    </source>
</evidence>
<evidence type="ECO:0000256" key="4">
    <source>
        <dbReference type="ARBA" id="ARBA00022982"/>
    </source>
</evidence>
<keyword evidence="5 8" id="KW-0408">Iron</keyword>
<keyword evidence="4 8" id="KW-0249">Electron transport</keyword>
<gene>
    <name evidence="10" type="ORF">ACFO0C_46670</name>
</gene>
<dbReference type="Gene3D" id="3.30.70.20">
    <property type="match status" value="1"/>
</dbReference>
<dbReference type="PRINTS" id="PR00352">
    <property type="entry name" value="3FE4SFRDOXIN"/>
</dbReference>
<dbReference type="RefSeq" id="WP_378073334.1">
    <property type="nucleotide sequence ID" value="NZ_JBHSBL010000037.1"/>
</dbReference>
<evidence type="ECO:0000313" key="10">
    <source>
        <dbReference type="EMBL" id="MFC4072459.1"/>
    </source>
</evidence>
<evidence type="ECO:0000256" key="5">
    <source>
        <dbReference type="ARBA" id="ARBA00023004"/>
    </source>
</evidence>
<evidence type="ECO:0000256" key="7">
    <source>
        <dbReference type="ARBA" id="ARBA00023291"/>
    </source>
</evidence>
<keyword evidence="11" id="KW-1185">Reference proteome</keyword>
<keyword evidence="2 8" id="KW-0813">Transport</keyword>
<evidence type="ECO:0000313" key="11">
    <source>
        <dbReference type="Proteomes" id="UP001595867"/>
    </source>
</evidence>
<dbReference type="PANTHER" id="PTHR36923">
    <property type="entry name" value="FERREDOXIN"/>
    <property type="match status" value="1"/>
</dbReference>
<comment type="cofactor">
    <cofactor evidence="1">
        <name>[3Fe-4S] cluster</name>
        <dbReference type="ChEBI" id="CHEBI:21137"/>
    </cofactor>
</comment>
<feature type="domain" description="4Fe-4S ferredoxin-type" evidence="9">
    <location>
        <begin position="1"/>
        <end position="29"/>
    </location>
</feature>
<evidence type="ECO:0000259" key="9">
    <source>
        <dbReference type="PROSITE" id="PS51379"/>
    </source>
</evidence>
<accession>A0ABV8JBM8</accession>
<dbReference type="InterPro" id="IPR051269">
    <property type="entry name" value="Fe-S_cluster_ET"/>
</dbReference>
<evidence type="ECO:0000256" key="8">
    <source>
        <dbReference type="RuleBase" id="RU368020"/>
    </source>
</evidence>
<proteinExistence type="predicted"/>
<keyword evidence="3 8" id="KW-0479">Metal-binding</keyword>
<evidence type="ECO:0000256" key="2">
    <source>
        <dbReference type="ARBA" id="ARBA00022448"/>
    </source>
</evidence>
<dbReference type="Pfam" id="PF13370">
    <property type="entry name" value="Fer4_13"/>
    <property type="match status" value="1"/>
</dbReference>
<dbReference type="PANTHER" id="PTHR36923:SF3">
    <property type="entry name" value="FERREDOXIN"/>
    <property type="match status" value="1"/>
</dbReference>